<dbReference type="Proteomes" id="UP000004773">
    <property type="component" value="Unassembled WGS sequence"/>
</dbReference>
<evidence type="ECO:0000313" key="2">
    <source>
        <dbReference type="Proteomes" id="UP000004773"/>
    </source>
</evidence>
<comment type="caution">
    <text evidence="1">The sequence shown here is derived from an EMBL/GenBank/DDBJ whole genome shotgun (WGS) entry which is preliminary data.</text>
</comment>
<reference evidence="1 2" key="1">
    <citation type="submission" date="2011-03" db="EMBL/GenBank/DDBJ databases">
        <title>The Genome Sequence of Gemella haemolysans M341.</title>
        <authorList>
            <consortium name="The Broad Institute Genome Sequencing Platform"/>
            <consortium name="The Broad Institute Genome Sequencing Center for Infectious Disease"/>
            <person name="Earl A."/>
            <person name="Ward D."/>
            <person name="Feldgarden M."/>
            <person name="Gevers D."/>
            <person name="Sibley C.D."/>
            <person name="Field T.R."/>
            <person name="Grinwis M."/>
            <person name="Eshaghurshan C.S."/>
            <person name="Surette M.G."/>
            <person name="Young S.K."/>
            <person name="Zeng Q."/>
            <person name="Gargeya S."/>
            <person name="Fitzgerald M."/>
            <person name="Haas B."/>
            <person name="Abouelleil A."/>
            <person name="Alvarado L."/>
            <person name="Arachchi H.M."/>
            <person name="Berlin A."/>
            <person name="Brown A."/>
            <person name="Chapman S.B."/>
            <person name="Chen Z."/>
            <person name="Dunbar C."/>
            <person name="Freedman E."/>
            <person name="Gearin G."/>
            <person name="Gellesch M."/>
            <person name="Goldberg J."/>
            <person name="Griggs A."/>
            <person name="Gujja S."/>
            <person name="Heilman E.R."/>
            <person name="Heiman D."/>
            <person name="Howarth C."/>
            <person name="Larson L."/>
            <person name="Lui A."/>
            <person name="MacDonald P.J.P."/>
            <person name="Mehta T."/>
            <person name="Montmayeur A."/>
            <person name="Murphy C."/>
            <person name="Neiman D."/>
            <person name="Pearson M."/>
            <person name="Priest M."/>
            <person name="Roberts A."/>
            <person name="Saif S."/>
            <person name="Shea T."/>
            <person name="Shenoy N."/>
            <person name="Sisk P."/>
            <person name="Stolte C."/>
            <person name="Sykes S."/>
            <person name="White J."/>
            <person name="Yandava C."/>
            <person name="Wortman J."/>
            <person name="Nusbaum C."/>
            <person name="Birren B."/>
        </authorList>
    </citation>
    <scope>NUCLEOTIDE SEQUENCE [LARGE SCALE GENOMIC DNA]</scope>
    <source>
        <strain evidence="1 2">M341</strain>
    </source>
</reference>
<proteinExistence type="predicted"/>
<evidence type="ECO:0000313" key="1">
    <source>
        <dbReference type="EMBL" id="EGF85645.1"/>
    </source>
</evidence>
<accession>A0AA87AR46</accession>
<feature type="non-terminal residue" evidence="1">
    <location>
        <position position="1"/>
    </location>
</feature>
<dbReference type="EMBL" id="ACRO01000069">
    <property type="protein sequence ID" value="EGF85645.1"/>
    <property type="molecule type" value="Genomic_DNA"/>
</dbReference>
<sequence>NPTAQAKPAAKKAIDDALKAKMTRLMRITT</sequence>
<name>A0AA87AR46_9BACL</name>
<protein>
    <submittedName>
        <fullName evidence="1">Uncharacterized protein</fullName>
    </submittedName>
</protein>
<organism evidence="1 2">
    <name type="scientific">Gemella haemolysans M341</name>
    <dbReference type="NCBI Taxonomy" id="562981"/>
    <lineage>
        <taxon>Bacteria</taxon>
        <taxon>Bacillati</taxon>
        <taxon>Bacillota</taxon>
        <taxon>Bacilli</taxon>
        <taxon>Bacillales</taxon>
        <taxon>Gemellaceae</taxon>
        <taxon>Gemella</taxon>
    </lineage>
</organism>
<dbReference type="AlphaFoldDB" id="A0AA87AR46"/>
<gene>
    <name evidence="1" type="ORF">HMPREF0428_01931</name>
</gene>